<evidence type="ECO:0000256" key="12">
    <source>
        <dbReference type="ARBA" id="ARBA00022737"/>
    </source>
</evidence>
<dbReference type="Pfam" id="PF13855">
    <property type="entry name" value="LRR_8"/>
    <property type="match status" value="3"/>
</dbReference>
<dbReference type="GO" id="GO:0033612">
    <property type="term" value="F:receptor serine/threonine kinase binding"/>
    <property type="evidence" value="ECO:0007669"/>
    <property type="project" value="TreeGrafter"/>
</dbReference>
<evidence type="ECO:0000256" key="11">
    <source>
        <dbReference type="ARBA" id="ARBA00022729"/>
    </source>
</evidence>
<keyword evidence="7" id="KW-0723">Serine/threonine-protein kinase</keyword>
<dbReference type="FunFam" id="1.10.510.10:FF:000309">
    <property type="entry name" value="Leucine-rich repeat receptor-like protein kinase"/>
    <property type="match status" value="1"/>
</dbReference>
<keyword evidence="16 23" id="KW-1133">Transmembrane helix</keyword>
<evidence type="ECO:0000256" key="14">
    <source>
        <dbReference type="ARBA" id="ARBA00022777"/>
    </source>
</evidence>
<dbReference type="PROSITE" id="PS50011">
    <property type="entry name" value="PROTEIN_KINASE_DOM"/>
    <property type="match status" value="1"/>
</dbReference>
<dbReference type="InterPro" id="IPR017441">
    <property type="entry name" value="Protein_kinase_ATP_BS"/>
</dbReference>
<evidence type="ECO:0000256" key="23">
    <source>
        <dbReference type="SAM" id="Phobius"/>
    </source>
</evidence>
<comment type="subcellular location">
    <subcellularLocation>
        <location evidence="1">Cell membrane</location>
        <topology evidence="1">Single-pass membrane protein</topology>
    </subcellularLocation>
    <subcellularLocation>
        <location evidence="2">Membrane</location>
        <topology evidence="2">Single-pass type I membrane protein</topology>
    </subcellularLocation>
</comment>
<dbReference type="Gene3D" id="3.30.200.20">
    <property type="entry name" value="Phosphorylase Kinase, domain 1"/>
    <property type="match status" value="1"/>
</dbReference>
<dbReference type="Pfam" id="PF08263">
    <property type="entry name" value="LRRNT_2"/>
    <property type="match status" value="1"/>
</dbReference>
<feature type="binding site" evidence="22">
    <location>
        <position position="795"/>
    </location>
    <ligand>
        <name>ATP</name>
        <dbReference type="ChEBI" id="CHEBI:30616"/>
    </ligand>
</feature>
<dbReference type="GO" id="GO:0005524">
    <property type="term" value="F:ATP binding"/>
    <property type="evidence" value="ECO:0007669"/>
    <property type="project" value="UniProtKB-UniRule"/>
</dbReference>
<feature type="signal peptide" evidence="24">
    <location>
        <begin position="1"/>
        <end position="33"/>
    </location>
</feature>
<feature type="transmembrane region" description="Helical" evidence="23">
    <location>
        <begin position="690"/>
        <end position="713"/>
    </location>
</feature>
<dbReference type="InterPro" id="IPR011009">
    <property type="entry name" value="Kinase-like_dom_sf"/>
</dbReference>
<dbReference type="InterPro" id="IPR008271">
    <property type="entry name" value="Ser/Thr_kinase_AS"/>
</dbReference>
<dbReference type="FunFam" id="3.30.200.20:FF:000566">
    <property type="entry name" value="Phytosulfokine receptor 1"/>
    <property type="match status" value="1"/>
</dbReference>
<dbReference type="InterPro" id="IPR013210">
    <property type="entry name" value="LRR_N_plant-typ"/>
</dbReference>
<keyword evidence="13 22" id="KW-0547">Nucleotide-binding</keyword>
<feature type="domain" description="Protein kinase" evidence="25">
    <location>
        <begin position="766"/>
        <end position="1037"/>
    </location>
</feature>
<dbReference type="Gene3D" id="3.80.10.10">
    <property type="entry name" value="Ribonuclease Inhibitor"/>
    <property type="match status" value="4"/>
</dbReference>
<dbReference type="SMART" id="SM00220">
    <property type="entry name" value="S_TKc"/>
    <property type="match status" value="1"/>
</dbReference>
<dbReference type="SUPFAM" id="SSF52047">
    <property type="entry name" value="RNI-like"/>
    <property type="match status" value="1"/>
</dbReference>
<protein>
    <recommendedName>
        <fullName evidence="5">non-specific serine/threonine protein kinase</fullName>
        <ecNumber evidence="5">2.7.11.1</ecNumber>
    </recommendedName>
</protein>
<evidence type="ECO:0000256" key="9">
    <source>
        <dbReference type="ARBA" id="ARBA00022679"/>
    </source>
</evidence>
<evidence type="ECO:0000256" key="5">
    <source>
        <dbReference type="ARBA" id="ARBA00012513"/>
    </source>
</evidence>
<keyword evidence="17 23" id="KW-0472">Membrane</keyword>
<evidence type="ECO:0000256" key="7">
    <source>
        <dbReference type="ARBA" id="ARBA00022527"/>
    </source>
</evidence>
<keyword evidence="8" id="KW-0433">Leucine-rich repeat</keyword>
<evidence type="ECO:0000256" key="4">
    <source>
        <dbReference type="ARBA" id="ARBA00009592"/>
    </source>
</evidence>
<sequence length="1049" mass="115806">MMMRSTYKAPTFHHLFIHSCFLLFFLSSKPSESQNQTCHPKDLNSLYPFFQSLSSQHPSLSSINGSSNCCSWPGVSCDKLSRVIGLDLHNMKLRATITPSLANLSQLQWLNLSSNSFSGSVPSQLFQLQQLQRLDLSLNSLSGPIPSNSSLPSIQFFNLSGNLFKGSLPLLPGSLVLRVFDVGFNMLVGSISSSLSFCVSSPEIQVLRLSMNMLSGELGDGFGNCSELVELALDGNSISGNLPEDLFNLPSLKRLYLQENQLSGQLSHKISNLSNLSLFDISFNGFYGSIPNVFNGLMNLEWFLAESNGFKGKLPSSLSNLTVIRVLNLRNNSLGGEIGLDFAAMSRLSSLDLGSNVLTGVIPFNISQCKELKTLNLARNNLHGEIPSSFVDMVSLSYLSLTSNRLSNISSALGVLQNCPSLTSLVLTKNFPGGEVMPLEGIQGFDHMEVLVIANCDLSGPLPAWLANCRVLKVVDLSWNRLEGTIPPWFGSLDSLFYLDLSNNSLTGEIPQNLTMMKSLIFRNISMQTTAMPEFPYFLKRNKSRKGLQYNQVSSFPPSLILSYNQLTGPVLAGFGKLRNLHVLDLSSNQLSGNIPDELSEMLSLENLDLSHNNLSGRIPSSLAKLSFLSSFSVAYNNLSGPIPTTGQFLTFPDSNFDGNPGLCGFHLSSPCASEVHPLALSRKSKNKGVIIGMALGIGLGTAMLLAILYVVVSRMRYRRPEDRVKEVTDINGHSEMAVPMLVLLFQNKDSKDLSISDILKSTNNFDEANIIGCGGFGLVYKATLLDGRKFAIKKLSGDYGQMEREFQAEVEALSRAQHKNLVLLQGYCRIGNDRILIYSYMENGSLDYWLHEKLEEGTTLDWYTRLRIAQGAARGLAYLHQSCQPHILHRDIKSSNILLDENFEAHLADFGLARLILPYDTHVTTDLVGTLGYIPPEYGQASVATFKGDVYSFGVVLLELLTGRRPVDICKPKGCRDLISWVLQMKNENRVAEVFDPFIYDKEYDSQLMRVLEIACLCLNESPKLRPLTQQLVTWLDNVDINGNLLVT</sequence>
<evidence type="ECO:0000256" key="19">
    <source>
        <dbReference type="ARBA" id="ARBA00023180"/>
    </source>
</evidence>
<gene>
    <name evidence="26" type="ORF">J5N97_016279</name>
</gene>
<evidence type="ECO:0000256" key="17">
    <source>
        <dbReference type="ARBA" id="ARBA00023136"/>
    </source>
</evidence>
<dbReference type="OrthoDB" id="676979at2759"/>
<dbReference type="SUPFAM" id="SSF56112">
    <property type="entry name" value="Protein kinase-like (PK-like)"/>
    <property type="match status" value="1"/>
</dbReference>
<comment type="similarity">
    <text evidence="3">Belongs to the protein kinase superfamily. Ser/Thr protein kinase family.</text>
</comment>
<dbReference type="FunFam" id="3.80.10.10:FF:000400">
    <property type="entry name" value="Nuclear pore complex protein NUP107"/>
    <property type="match status" value="1"/>
</dbReference>
<keyword evidence="19" id="KW-0325">Glycoprotein</keyword>
<reference evidence="26" key="2">
    <citation type="journal article" date="2022" name="Hortic Res">
        <title>The genome of Dioscorea zingiberensis sheds light on the biosynthesis, origin and evolution of the medicinally important diosgenin saponins.</title>
        <authorList>
            <person name="Li Y."/>
            <person name="Tan C."/>
            <person name="Li Z."/>
            <person name="Guo J."/>
            <person name="Li S."/>
            <person name="Chen X."/>
            <person name="Wang C."/>
            <person name="Dai X."/>
            <person name="Yang H."/>
            <person name="Song W."/>
            <person name="Hou L."/>
            <person name="Xu J."/>
            <person name="Tong Z."/>
            <person name="Xu A."/>
            <person name="Yuan X."/>
            <person name="Wang W."/>
            <person name="Yang Q."/>
            <person name="Chen L."/>
            <person name="Sun Z."/>
            <person name="Wang K."/>
            <person name="Pan B."/>
            <person name="Chen J."/>
            <person name="Bao Y."/>
            <person name="Liu F."/>
            <person name="Qi X."/>
            <person name="Gang D.R."/>
            <person name="Wen J."/>
            <person name="Li J."/>
        </authorList>
    </citation>
    <scope>NUCLEOTIDE SEQUENCE</scope>
    <source>
        <strain evidence="26">Dzin_1.0</strain>
    </source>
</reference>
<evidence type="ECO:0000256" key="22">
    <source>
        <dbReference type="PROSITE-ProRule" id="PRU10141"/>
    </source>
</evidence>
<dbReference type="Gene3D" id="1.10.510.10">
    <property type="entry name" value="Transferase(Phosphotransferase) domain 1"/>
    <property type="match status" value="1"/>
</dbReference>
<dbReference type="PROSITE" id="PS00107">
    <property type="entry name" value="PROTEIN_KINASE_ATP"/>
    <property type="match status" value="1"/>
</dbReference>
<dbReference type="EMBL" id="JAGGNH010000004">
    <property type="protein sequence ID" value="KAJ0974314.1"/>
    <property type="molecule type" value="Genomic_DNA"/>
</dbReference>
<name>A0A9D5HF93_9LILI</name>
<dbReference type="GO" id="GO:0005886">
    <property type="term" value="C:plasma membrane"/>
    <property type="evidence" value="ECO:0007669"/>
    <property type="project" value="UniProtKB-SubCell"/>
</dbReference>
<dbReference type="Proteomes" id="UP001085076">
    <property type="component" value="Miscellaneous, Linkage group lg04"/>
</dbReference>
<evidence type="ECO:0000313" key="26">
    <source>
        <dbReference type="EMBL" id="KAJ0974314.1"/>
    </source>
</evidence>
<evidence type="ECO:0000256" key="20">
    <source>
        <dbReference type="ARBA" id="ARBA00047899"/>
    </source>
</evidence>
<keyword evidence="9" id="KW-0808">Transferase</keyword>
<feature type="chain" id="PRO_5038998506" description="non-specific serine/threonine protein kinase" evidence="24">
    <location>
        <begin position="34"/>
        <end position="1049"/>
    </location>
</feature>
<organism evidence="26 27">
    <name type="scientific">Dioscorea zingiberensis</name>
    <dbReference type="NCBI Taxonomy" id="325984"/>
    <lineage>
        <taxon>Eukaryota</taxon>
        <taxon>Viridiplantae</taxon>
        <taxon>Streptophyta</taxon>
        <taxon>Embryophyta</taxon>
        <taxon>Tracheophyta</taxon>
        <taxon>Spermatophyta</taxon>
        <taxon>Magnoliopsida</taxon>
        <taxon>Liliopsida</taxon>
        <taxon>Dioscoreales</taxon>
        <taxon>Dioscoreaceae</taxon>
        <taxon>Dioscorea</taxon>
    </lineage>
</organism>
<comment type="similarity">
    <text evidence="4">Belongs to the RLP family.</text>
</comment>
<dbReference type="PROSITE" id="PS51450">
    <property type="entry name" value="LRR"/>
    <property type="match status" value="2"/>
</dbReference>
<dbReference type="Pfam" id="PF00560">
    <property type="entry name" value="LRR_1"/>
    <property type="match status" value="1"/>
</dbReference>
<evidence type="ECO:0000256" key="13">
    <source>
        <dbReference type="ARBA" id="ARBA00022741"/>
    </source>
</evidence>
<keyword evidence="14" id="KW-0418">Kinase</keyword>
<dbReference type="InterPro" id="IPR050647">
    <property type="entry name" value="Plant_LRR-RLKs"/>
</dbReference>
<dbReference type="FunFam" id="3.80.10.10:FF:000213">
    <property type="entry name" value="Tyrosine-sulfated glycopeptide receptor 1"/>
    <property type="match status" value="1"/>
</dbReference>
<dbReference type="FunFam" id="3.80.10.10:FF:000041">
    <property type="entry name" value="LRR receptor-like serine/threonine-protein kinase ERECTA"/>
    <property type="match status" value="1"/>
</dbReference>
<keyword evidence="10 23" id="KW-0812">Transmembrane</keyword>
<evidence type="ECO:0000259" key="25">
    <source>
        <dbReference type="PROSITE" id="PS50011"/>
    </source>
</evidence>
<evidence type="ECO:0000256" key="18">
    <source>
        <dbReference type="ARBA" id="ARBA00023170"/>
    </source>
</evidence>
<evidence type="ECO:0000256" key="16">
    <source>
        <dbReference type="ARBA" id="ARBA00022989"/>
    </source>
</evidence>
<evidence type="ECO:0000256" key="3">
    <source>
        <dbReference type="ARBA" id="ARBA00008684"/>
    </source>
</evidence>
<dbReference type="PANTHER" id="PTHR48056:SF18">
    <property type="entry name" value="NON-SPECIFIC SERINE_THREONINE PROTEIN KINASE"/>
    <property type="match status" value="1"/>
</dbReference>
<comment type="catalytic activity">
    <reaction evidence="21">
        <text>L-seryl-[protein] + ATP = O-phospho-L-seryl-[protein] + ADP + H(+)</text>
        <dbReference type="Rhea" id="RHEA:17989"/>
        <dbReference type="Rhea" id="RHEA-COMP:9863"/>
        <dbReference type="Rhea" id="RHEA-COMP:11604"/>
        <dbReference type="ChEBI" id="CHEBI:15378"/>
        <dbReference type="ChEBI" id="CHEBI:29999"/>
        <dbReference type="ChEBI" id="CHEBI:30616"/>
        <dbReference type="ChEBI" id="CHEBI:83421"/>
        <dbReference type="ChEBI" id="CHEBI:456216"/>
        <dbReference type="EC" id="2.7.11.1"/>
    </reaction>
</comment>
<comment type="catalytic activity">
    <reaction evidence="20">
        <text>L-threonyl-[protein] + ATP = O-phospho-L-threonyl-[protein] + ADP + H(+)</text>
        <dbReference type="Rhea" id="RHEA:46608"/>
        <dbReference type="Rhea" id="RHEA-COMP:11060"/>
        <dbReference type="Rhea" id="RHEA-COMP:11605"/>
        <dbReference type="ChEBI" id="CHEBI:15378"/>
        <dbReference type="ChEBI" id="CHEBI:30013"/>
        <dbReference type="ChEBI" id="CHEBI:30616"/>
        <dbReference type="ChEBI" id="CHEBI:61977"/>
        <dbReference type="ChEBI" id="CHEBI:456216"/>
        <dbReference type="EC" id="2.7.11.1"/>
    </reaction>
</comment>
<evidence type="ECO:0000313" key="27">
    <source>
        <dbReference type="Proteomes" id="UP001085076"/>
    </source>
</evidence>
<dbReference type="InterPro" id="IPR032675">
    <property type="entry name" value="LRR_dom_sf"/>
</dbReference>
<keyword evidence="27" id="KW-1185">Reference proteome</keyword>
<dbReference type="InterPro" id="IPR001611">
    <property type="entry name" value="Leu-rich_rpt"/>
</dbReference>
<dbReference type="AlphaFoldDB" id="A0A9D5HF93"/>
<keyword evidence="15 22" id="KW-0067">ATP-binding</keyword>
<evidence type="ECO:0000256" key="1">
    <source>
        <dbReference type="ARBA" id="ARBA00004162"/>
    </source>
</evidence>
<evidence type="ECO:0000256" key="10">
    <source>
        <dbReference type="ARBA" id="ARBA00022692"/>
    </source>
</evidence>
<dbReference type="SMART" id="SM00369">
    <property type="entry name" value="LRR_TYP"/>
    <property type="match status" value="7"/>
</dbReference>
<dbReference type="SMART" id="SM00365">
    <property type="entry name" value="LRR_SD22"/>
    <property type="match status" value="5"/>
</dbReference>
<comment type="caution">
    <text evidence="26">The sequence shown here is derived from an EMBL/GenBank/DDBJ whole genome shotgun (WGS) entry which is preliminary data.</text>
</comment>
<evidence type="ECO:0000256" key="15">
    <source>
        <dbReference type="ARBA" id="ARBA00022840"/>
    </source>
</evidence>
<dbReference type="InterPro" id="IPR000719">
    <property type="entry name" value="Prot_kinase_dom"/>
</dbReference>
<dbReference type="InterPro" id="IPR003591">
    <property type="entry name" value="Leu-rich_rpt_typical-subtyp"/>
</dbReference>
<keyword evidence="18" id="KW-0675">Receptor</keyword>
<evidence type="ECO:0000256" key="21">
    <source>
        <dbReference type="ARBA" id="ARBA00048679"/>
    </source>
</evidence>
<evidence type="ECO:0000256" key="6">
    <source>
        <dbReference type="ARBA" id="ARBA00022475"/>
    </source>
</evidence>
<keyword evidence="6" id="KW-1003">Cell membrane</keyword>
<evidence type="ECO:0000256" key="2">
    <source>
        <dbReference type="ARBA" id="ARBA00004479"/>
    </source>
</evidence>
<dbReference type="Pfam" id="PF00069">
    <property type="entry name" value="Pkinase"/>
    <property type="match status" value="1"/>
</dbReference>
<dbReference type="PANTHER" id="PTHR48056">
    <property type="entry name" value="LRR RECEPTOR-LIKE SERINE/THREONINE-PROTEIN KINASE-RELATED"/>
    <property type="match status" value="1"/>
</dbReference>
<evidence type="ECO:0000256" key="24">
    <source>
        <dbReference type="SAM" id="SignalP"/>
    </source>
</evidence>
<reference evidence="26" key="1">
    <citation type="submission" date="2021-03" db="EMBL/GenBank/DDBJ databases">
        <authorList>
            <person name="Li Z."/>
            <person name="Yang C."/>
        </authorList>
    </citation>
    <scope>NUCLEOTIDE SEQUENCE</scope>
    <source>
        <strain evidence="26">Dzin_1.0</strain>
        <tissue evidence="26">Leaf</tissue>
    </source>
</reference>
<evidence type="ECO:0000256" key="8">
    <source>
        <dbReference type="ARBA" id="ARBA00022614"/>
    </source>
</evidence>
<dbReference type="EC" id="2.7.11.1" evidence="5"/>
<dbReference type="SUPFAM" id="SSF52058">
    <property type="entry name" value="L domain-like"/>
    <property type="match status" value="2"/>
</dbReference>
<dbReference type="PROSITE" id="PS00108">
    <property type="entry name" value="PROTEIN_KINASE_ST"/>
    <property type="match status" value="1"/>
</dbReference>
<keyword evidence="12" id="KW-0677">Repeat</keyword>
<dbReference type="PRINTS" id="PR00019">
    <property type="entry name" value="LEURICHRPT"/>
</dbReference>
<keyword evidence="11 24" id="KW-0732">Signal</keyword>
<accession>A0A9D5HF93</accession>
<proteinExistence type="inferred from homology"/>
<dbReference type="GO" id="GO:0004674">
    <property type="term" value="F:protein serine/threonine kinase activity"/>
    <property type="evidence" value="ECO:0007669"/>
    <property type="project" value="UniProtKB-KW"/>
</dbReference>